<name>A0ACB9LHJ7_9MYRT</name>
<dbReference type="Proteomes" id="UP001057402">
    <property type="component" value="Chromosome 11"/>
</dbReference>
<protein>
    <submittedName>
        <fullName evidence="1">Uncharacterized protein</fullName>
    </submittedName>
</protein>
<sequence length="192" mass="20620">MRGDRGAVAVDRTWFARERGGVCRCTSRKRRSSSDLGCQREAVVAAGIGMVGGAEMGRDIKVRIAVKTVRGHSRPCSSEFNILSPIQALLVIRLSGQVLRLLQFVIATLCHLWGGHSSSGGQIEDPPGAKLFIYHIPQEFGDQELANAFKGFSTVLSAKVFVDKATGISKCFGFVSYETPEAAQSAISAMDG</sequence>
<evidence type="ECO:0000313" key="2">
    <source>
        <dbReference type="Proteomes" id="UP001057402"/>
    </source>
</evidence>
<keyword evidence="2" id="KW-1185">Reference proteome</keyword>
<evidence type="ECO:0000313" key="1">
    <source>
        <dbReference type="EMBL" id="KAI4310463.1"/>
    </source>
</evidence>
<organism evidence="1 2">
    <name type="scientific">Melastoma candidum</name>
    <dbReference type="NCBI Taxonomy" id="119954"/>
    <lineage>
        <taxon>Eukaryota</taxon>
        <taxon>Viridiplantae</taxon>
        <taxon>Streptophyta</taxon>
        <taxon>Embryophyta</taxon>
        <taxon>Tracheophyta</taxon>
        <taxon>Spermatophyta</taxon>
        <taxon>Magnoliopsida</taxon>
        <taxon>eudicotyledons</taxon>
        <taxon>Gunneridae</taxon>
        <taxon>Pentapetalae</taxon>
        <taxon>rosids</taxon>
        <taxon>malvids</taxon>
        <taxon>Myrtales</taxon>
        <taxon>Melastomataceae</taxon>
        <taxon>Melastomatoideae</taxon>
        <taxon>Melastomateae</taxon>
        <taxon>Melastoma</taxon>
    </lineage>
</organism>
<dbReference type="EMBL" id="CM042890">
    <property type="protein sequence ID" value="KAI4310463.1"/>
    <property type="molecule type" value="Genomic_DNA"/>
</dbReference>
<accession>A0ACB9LHJ7</accession>
<comment type="caution">
    <text evidence="1">The sequence shown here is derived from an EMBL/GenBank/DDBJ whole genome shotgun (WGS) entry which is preliminary data.</text>
</comment>
<gene>
    <name evidence="1" type="ORF">MLD38_035441</name>
</gene>
<proteinExistence type="predicted"/>
<reference evidence="2" key="1">
    <citation type="journal article" date="2023" name="Front. Plant Sci.">
        <title>Chromosomal-level genome assembly of Melastoma candidum provides insights into trichome evolution.</title>
        <authorList>
            <person name="Zhong Y."/>
            <person name="Wu W."/>
            <person name="Sun C."/>
            <person name="Zou P."/>
            <person name="Liu Y."/>
            <person name="Dai S."/>
            <person name="Zhou R."/>
        </authorList>
    </citation>
    <scope>NUCLEOTIDE SEQUENCE [LARGE SCALE GENOMIC DNA]</scope>
</reference>